<reference evidence="1" key="1">
    <citation type="submission" date="2020-11" db="EMBL/GenBank/DDBJ databases">
        <title>Isolation and identification of active actinomycetes.</title>
        <authorList>
            <person name="Sun X."/>
        </authorList>
    </citation>
    <scope>NUCLEOTIDE SEQUENCE</scope>
    <source>
        <strain evidence="1">NEAU-A11</strain>
    </source>
</reference>
<dbReference type="AlphaFoldDB" id="A0A931CGM0"/>
<dbReference type="EMBL" id="JADQTO010000036">
    <property type="protein sequence ID" value="MBG0568264.1"/>
    <property type="molecule type" value="Genomic_DNA"/>
</dbReference>
<name>A0A931CGM0_9ACTN</name>
<gene>
    <name evidence="1" type="ORF">I4J89_43255</name>
</gene>
<evidence type="ECO:0000313" key="2">
    <source>
        <dbReference type="Proteomes" id="UP000598146"/>
    </source>
</evidence>
<comment type="caution">
    <text evidence="1">The sequence shown here is derived from an EMBL/GenBank/DDBJ whole genome shotgun (WGS) entry which is preliminary data.</text>
</comment>
<keyword evidence="2" id="KW-1185">Reference proteome</keyword>
<organism evidence="1 2">
    <name type="scientific">Actinoplanes aureus</name>
    <dbReference type="NCBI Taxonomy" id="2792083"/>
    <lineage>
        <taxon>Bacteria</taxon>
        <taxon>Bacillati</taxon>
        <taxon>Actinomycetota</taxon>
        <taxon>Actinomycetes</taxon>
        <taxon>Micromonosporales</taxon>
        <taxon>Micromonosporaceae</taxon>
        <taxon>Actinoplanes</taxon>
    </lineage>
</organism>
<evidence type="ECO:0000313" key="1">
    <source>
        <dbReference type="EMBL" id="MBG0568264.1"/>
    </source>
</evidence>
<dbReference type="Proteomes" id="UP000598146">
    <property type="component" value="Unassembled WGS sequence"/>
</dbReference>
<sequence length="83" mass="8877">MESLVIAAAVAALIVFVVLTELAAAALPVLIVICLVPPAERDSLARLLAAADSGRRLRLWPALRVAVVRRRTELSGRSRGAHR</sequence>
<dbReference type="RefSeq" id="WP_196420039.1">
    <property type="nucleotide sequence ID" value="NZ_JADQTO010000036.1"/>
</dbReference>
<proteinExistence type="predicted"/>
<accession>A0A931CGM0</accession>
<protein>
    <submittedName>
        <fullName evidence="1">Uncharacterized protein</fullName>
    </submittedName>
</protein>